<gene>
    <name evidence="1" type="ORF">VIC01_02264</name>
</gene>
<protein>
    <submittedName>
        <fullName evidence="1">Uncharacterized protein</fullName>
    </submittedName>
</protein>
<reference evidence="1 2" key="1">
    <citation type="submission" date="2019-09" db="EMBL/GenBank/DDBJ databases">
        <title>Commensal-derived Metabolites Govern Vibrio cholerae Pathogenesis in Host.</title>
        <authorList>
            <person name="Yoon S.S."/>
            <person name="Yoon M.Y."/>
        </authorList>
    </citation>
    <scope>NUCLEOTIDE SEQUENCE [LARGE SCALE GENOMIC DNA]</scope>
    <source>
        <strain evidence="1 2">VIC01</strain>
    </source>
</reference>
<name>A0A5P3AUE2_PHOVU</name>
<evidence type="ECO:0000313" key="2">
    <source>
        <dbReference type="Proteomes" id="UP000326091"/>
    </source>
</evidence>
<accession>A0A5P3AUE2</accession>
<dbReference type="EMBL" id="CP043529">
    <property type="protein sequence ID" value="QEW36703.1"/>
    <property type="molecule type" value="Genomic_DNA"/>
</dbReference>
<proteinExistence type="predicted"/>
<organism evidence="1 2">
    <name type="scientific">Phocaeicola vulgatus</name>
    <name type="common">Bacteroides vulgatus</name>
    <dbReference type="NCBI Taxonomy" id="821"/>
    <lineage>
        <taxon>Bacteria</taxon>
        <taxon>Pseudomonadati</taxon>
        <taxon>Bacteroidota</taxon>
        <taxon>Bacteroidia</taxon>
        <taxon>Bacteroidales</taxon>
        <taxon>Bacteroidaceae</taxon>
        <taxon>Phocaeicola</taxon>
    </lineage>
</organism>
<evidence type="ECO:0000313" key="1">
    <source>
        <dbReference type="EMBL" id="QEW36703.1"/>
    </source>
</evidence>
<sequence>MNDSDAEVYGPNSTNGTIIGSRKGIFLYFLYHKCIMVVKL</sequence>
<dbReference type="AlphaFoldDB" id="A0A5P3AUE2"/>
<dbReference type="Proteomes" id="UP000326091">
    <property type="component" value="Chromosome"/>
</dbReference>